<proteinExistence type="predicted"/>
<evidence type="ECO:0000313" key="2">
    <source>
        <dbReference type="Proteomes" id="UP000281406"/>
    </source>
</evidence>
<dbReference type="Proteomes" id="UP000281406">
    <property type="component" value="Unassembled WGS sequence"/>
</dbReference>
<dbReference type="OrthoDB" id="9950230at2759"/>
<dbReference type="AlphaFoldDB" id="A0A3N0Z4D5"/>
<accession>A0A3N0Z4D5</accession>
<reference evidence="1 2" key="1">
    <citation type="submission" date="2018-10" db="EMBL/GenBank/DDBJ databases">
        <title>Genome assembly for a Yunnan-Guizhou Plateau 3E fish, Anabarilius grahami (Regan), and its evolutionary and genetic applications.</title>
        <authorList>
            <person name="Jiang W."/>
        </authorList>
    </citation>
    <scope>NUCLEOTIDE SEQUENCE [LARGE SCALE GENOMIC DNA]</scope>
    <source>
        <strain evidence="1">AG-KIZ</strain>
        <tissue evidence="1">Muscle</tissue>
    </source>
</reference>
<organism evidence="1 2">
    <name type="scientific">Anabarilius grahami</name>
    <name type="common">Kanglang fish</name>
    <name type="synonym">Barilius grahami</name>
    <dbReference type="NCBI Taxonomy" id="495550"/>
    <lineage>
        <taxon>Eukaryota</taxon>
        <taxon>Metazoa</taxon>
        <taxon>Chordata</taxon>
        <taxon>Craniata</taxon>
        <taxon>Vertebrata</taxon>
        <taxon>Euteleostomi</taxon>
        <taxon>Actinopterygii</taxon>
        <taxon>Neopterygii</taxon>
        <taxon>Teleostei</taxon>
        <taxon>Ostariophysi</taxon>
        <taxon>Cypriniformes</taxon>
        <taxon>Xenocyprididae</taxon>
        <taxon>Xenocypridinae</taxon>
        <taxon>Xenocypridinae incertae sedis</taxon>
        <taxon>Anabarilius</taxon>
    </lineage>
</organism>
<gene>
    <name evidence="1" type="ORF">DPX16_20457</name>
</gene>
<dbReference type="EMBL" id="RJVU01011283">
    <property type="protein sequence ID" value="ROL53347.1"/>
    <property type="molecule type" value="Genomic_DNA"/>
</dbReference>
<keyword evidence="2" id="KW-1185">Reference proteome</keyword>
<evidence type="ECO:0000313" key="1">
    <source>
        <dbReference type="EMBL" id="ROL53347.1"/>
    </source>
</evidence>
<sequence length="543" mass="61039">MEQVRPWHQFRVPGTCDMKVTTCILTVFSLVMSKPAPQPVKPPVIPAFEPDIPSWDETAWMGNEGVGKGGTKPEVDKAMTKCQGNKACTLALLQKQELKINTSCWLCLQMSHAWKAVPLTVATINETDCLIPKQMTEVLRAAADIEQGKIPAKHPTSACKRTQQYNHKDMLIPPLRVMHVQGDVCVCSQRLKLNVNTGWSDCRVRIDIKNSTTGNCTAVIGGITTDFTCPFSKPGDTSPAAVWVCGDRAYHFMPQKDWTGCCYPAFMNVGTSVYFPGNEKGEKTRQKRDIGSEIGTLPNHYNGYVLSDPWTTPGANVGWSIFLGAGTAVTINKINGLAWSVLALANSTEHAMTMISVAVGFVLSQVFKRRLLLFFRSLTRFRRQRPSVLFCHKITKTSGFVRVRCLSGSGILFCHELSKDVRFCSFALLQDFKDNVRRYCLDTQSQWRSALFCHKFSKDGRCCSFALLRDFEDNVRRYCLDTQSQWRSALFSYELSKDGRCCSFALLRDFEDKGHWFCSVTRSQWRLALFGYEVSVMVGFVLS</sequence>
<name>A0A3N0Z4D5_ANAGA</name>
<protein>
    <submittedName>
        <fullName evidence="1">Uncharacterized protein</fullName>
    </submittedName>
</protein>
<comment type="caution">
    <text evidence="1">The sequence shown here is derived from an EMBL/GenBank/DDBJ whole genome shotgun (WGS) entry which is preliminary data.</text>
</comment>